<keyword evidence="1" id="KW-0472">Membrane</keyword>
<dbReference type="AlphaFoldDB" id="A0A645GH32"/>
<accession>A0A645GH32</accession>
<keyword evidence="1" id="KW-1133">Transmembrane helix</keyword>
<feature type="transmembrane region" description="Helical" evidence="1">
    <location>
        <begin position="31"/>
        <end position="51"/>
    </location>
</feature>
<name>A0A645GH32_9ZZZZ</name>
<reference evidence="2" key="1">
    <citation type="submission" date="2019-08" db="EMBL/GenBank/DDBJ databases">
        <authorList>
            <person name="Kucharzyk K."/>
            <person name="Murdoch R.W."/>
            <person name="Higgins S."/>
            <person name="Loffler F."/>
        </authorList>
    </citation>
    <scope>NUCLEOTIDE SEQUENCE</scope>
</reference>
<evidence type="ECO:0000256" key="1">
    <source>
        <dbReference type="SAM" id="Phobius"/>
    </source>
</evidence>
<comment type="caution">
    <text evidence="2">The sequence shown here is derived from an EMBL/GenBank/DDBJ whole genome shotgun (WGS) entry which is preliminary data.</text>
</comment>
<dbReference type="EMBL" id="VSSQ01075741">
    <property type="protein sequence ID" value="MPN26271.1"/>
    <property type="molecule type" value="Genomic_DNA"/>
</dbReference>
<feature type="transmembrane region" description="Helical" evidence="1">
    <location>
        <begin position="7"/>
        <end position="25"/>
    </location>
</feature>
<organism evidence="2">
    <name type="scientific">bioreactor metagenome</name>
    <dbReference type="NCBI Taxonomy" id="1076179"/>
    <lineage>
        <taxon>unclassified sequences</taxon>
        <taxon>metagenomes</taxon>
        <taxon>ecological metagenomes</taxon>
    </lineage>
</organism>
<sequence>MVRKFRFFSYLFIYILFVSLYSLNFKGNLTLVNIKLCLTYSILPALVGGTVTSKFFK</sequence>
<protein>
    <submittedName>
        <fullName evidence="2">Uncharacterized protein</fullName>
    </submittedName>
</protein>
<evidence type="ECO:0000313" key="2">
    <source>
        <dbReference type="EMBL" id="MPN26271.1"/>
    </source>
</evidence>
<keyword evidence="1" id="KW-0812">Transmembrane</keyword>
<gene>
    <name evidence="2" type="ORF">SDC9_173695</name>
</gene>
<proteinExistence type="predicted"/>